<proteinExistence type="predicted"/>
<keyword evidence="3" id="KW-1185">Reference proteome</keyword>
<evidence type="ECO:0008006" key="4">
    <source>
        <dbReference type="Google" id="ProtNLM"/>
    </source>
</evidence>
<gene>
    <name evidence="2" type="ORF">ILEXP_LOCUS43240</name>
</gene>
<keyword evidence="1" id="KW-0732">Signal</keyword>
<accession>A0ABC8U1A2</accession>
<feature type="signal peptide" evidence="1">
    <location>
        <begin position="1"/>
        <end position="27"/>
    </location>
</feature>
<name>A0ABC8U1A2_9AQUA</name>
<evidence type="ECO:0000313" key="2">
    <source>
        <dbReference type="EMBL" id="CAK9173501.1"/>
    </source>
</evidence>
<evidence type="ECO:0000313" key="3">
    <source>
        <dbReference type="Proteomes" id="UP001642360"/>
    </source>
</evidence>
<reference evidence="2 3" key="1">
    <citation type="submission" date="2024-02" db="EMBL/GenBank/DDBJ databases">
        <authorList>
            <person name="Vignale AGUSTIN F."/>
            <person name="Sosa J E."/>
            <person name="Modenutti C."/>
        </authorList>
    </citation>
    <scope>NUCLEOTIDE SEQUENCE [LARGE SCALE GENOMIC DNA]</scope>
</reference>
<evidence type="ECO:0000256" key="1">
    <source>
        <dbReference type="SAM" id="SignalP"/>
    </source>
</evidence>
<comment type="caution">
    <text evidence="2">The sequence shown here is derived from an EMBL/GenBank/DDBJ whole genome shotgun (WGS) entry which is preliminary data.</text>
</comment>
<sequence>MGLTRGFEVKVALLLGLAALFSFGANGASESLGARRGLADAAATVFDVTNDGANPESDGSTDSALLD</sequence>
<protein>
    <recommendedName>
        <fullName evidence="4">Secreted protein</fullName>
    </recommendedName>
</protein>
<organism evidence="2 3">
    <name type="scientific">Ilex paraguariensis</name>
    <name type="common">yerba mate</name>
    <dbReference type="NCBI Taxonomy" id="185542"/>
    <lineage>
        <taxon>Eukaryota</taxon>
        <taxon>Viridiplantae</taxon>
        <taxon>Streptophyta</taxon>
        <taxon>Embryophyta</taxon>
        <taxon>Tracheophyta</taxon>
        <taxon>Spermatophyta</taxon>
        <taxon>Magnoliopsida</taxon>
        <taxon>eudicotyledons</taxon>
        <taxon>Gunneridae</taxon>
        <taxon>Pentapetalae</taxon>
        <taxon>asterids</taxon>
        <taxon>campanulids</taxon>
        <taxon>Aquifoliales</taxon>
        <taxon>Aquifoliaceae</taxon>
        <taxon>Ilex</taxon>
    </lineage>
</organism>
<dbReference type="Proteomes" id="UP001642360">
    <property type="component" value="Unassembled WGS sequence"/>
</dbReference>
<feature type="chain" id="PRO_5044875755" description="Secreted protein" evidence="1">
    <location>
        <begin position="28"/>
        <end position="67"/>
    </location>
</feature>
<dbReference type="EMBL" id="CAUOFW020006169">
    <property type="protein sequence ID" value="CAK9173501.1"/>
    <property type="molecule type" value="Genomic_DNA"/>
</dbReference>
<dbReference type="AlphaFoldDB" id="A0ABC8U1A2"/>